<dbReference type="Proteomes" id="UP000593567">
    <property type="component" value="Unassembled WGS sequence"/>
</dbReference>
<dbReference type="SUPFAM" id="SSF51338">
    <property type="entry name" value="Composite domain of metallo-dependent hydrolases"/>
    <property type="match status" value="1"/>
</dbReference>
<evidence type="ECO:0000313" key="14">
    <source>
        <dbReference type="Proteomes" id="UP000593567"/>
    </source>
</evidence>
<keyword evidence="6 8" id="KW-0119">Carbohydrate metabolism</keyword>
<evidence type="ECO:0000256" key="8">
    <source>
        <dbReference type="PIRNR" id="PIRNR038994"/>
    </source>
</evidence>
<feature type="binding site" evidence="10">
    <location>
        <position position="156"/>
    </location>
    <ligand>
        <name>substrate</name>
    </ligand>
</feature>
<evidence type="ECO:0000256" key="2">
    <source>
        <dbReference type="ARBA" id="ARBA00011899"/>
    </source>
</evidence>
<dbReference type="GO" id="GO:0046872">
    <property type="term" value="F:metal ion binding"/>
    <property type="evidence" value="ECO:0007669"/>
    <property type="project" value="UniProtKB-KW"/>
</dbReference>
<comment type="catalytic activity">
    <reaction evidence="7 8">
        <text>N-acetyl-D-glucosamine 6-phosphate + H2O = D-glucosamine 6-phosphate + acetate</text>
        <dbReference type="Rhea" id="RHEA:22936"/>
        <dbReference type="ChEBI" id="CHEBI:15377"/>
        <dbReference type="ChEBI" id="CHEBI:30089"/>
        <dbReference type="ChEBI" id="CHEBI:57513"/>
        <dbReference type="ChEBI" id="CHEBI:58725"/>
        <dbReference type="EC" id="3.5.1.25"/>
    </reaction>
</comment>
<evidence type="ECO:0000256" key="1">
    <source>
        <dbReference type="ARBA" id="ARBA00010716"/>
    </source>
</evidence>
<dbReference type="GO" id="GO:0019262">
    <property type="term" value="P:N-acetylneuraminate catabolic process"/>
    <property type="evidence" value="ECO:0007669"/>
    <property type="project" value="UniProtKB-ARBA"/>
</dbReference>
<dbReference type="Pfam" id="PF01979">
    <property type="entry name" value="Amidohydro_1"/>
    <property type="match status" value="1"/>
</dbReference>
<dbReference type="PIRSF" id="PIRSF038994">
    <property type="entry name" value="NagA"/>
    <property type="match status" value="1"/>
</dbReference>
<proteinExistence type="inferred from homology"/>
<sequence length="415" mass="45333">MATQSGKDIVYKFYNCRILKNHKIYWDDLWVRDGTILDPQKCFYGEVINPDVKVDCGERLIAAGYIETQINGAYGVDFSDSHAADLHDVERGIMKVAKGLLSHGVTSFCPTLVTSPPAFYQRVVPHIKKREGNSDGAGILGIHLEGPFISKEKKGAHPEQFIVSDLTNGSSSQPSHALEEVYGNEFYSNTAIITMAPELPGALDVIRQLTNMKDIRVSIGHSVGTIKDGEKAVLAGANYITHLFNAMLPFHHRDPGLVGLLTSWKLPKDTEIYYGIIADGIHTHPATMRIAHRTNPNGIILVSDSMCAAGLDTGNYSIGQLSVEVKENKAVLSGTNTLAGSIAFLDQCVRKFYKDTECSLVEAIEAATLHPARLLKIQDRKGTLDFGSDADFIILDDELNIMSTYIAGECVYSGG</sequence>
<evidence type="ECO:0000256" key="10">
    <source>
        <dbReference type="PIRSR" id="PIRSR038994-2"/>
    </source>
</evidence>
<dbReference type="InterPro" id="IPR011059">
    <property type="entry name" value="Metal-dep_hydrolase_composite"/>
</dbReference>
<organism evidence="13 14">
    <name type="scientific">Bugula neritina</name>
    <name type="common">Brown bryozoan</name>
    <name type="synonym">Sertularia neritina</name>
    <dbReference type="NCBI Taxonomy" id="10212"/>
    <lineage>
        <taxon>Eukaryota</taxon>
        <taxon>Metazoa</taxon>
        <taxon>Spiralia</taxon>
        <taxon>Lophotrochozoa</taxon>
        <taxon>Bryozoa</taxon>
        <taxon>Gymnolaemata</taxon>
        <taxon>Cheilostomatida</taxon>
        <taxon>Flustrina</taxon>
        <taxon>Buguloidea</taxon>
        <taxon>Bugulidae</taxon>
        <taxon>Bugula</taxon>
    </lineage>
</organism>
<dbReference type="InterPro" id="IPR003764">
    <property type="entry name" value="GlcNAc_6-P_deAcase"/>
</dbReference>
<evidence type="ECO:0000256" key="4">
    <source>
        <dbReference type="ARBA" id="ARBA00022723"/>
    </source>
</evidence>
<dbReference type="Gene3D" id="3.20.20.140">
    <property type="entry name" value="Metal-dependent hydrolases"/>
    <property type="match status" value="1"/>
</dbReference>
<feature type="binding site" evidence="10">
    <location>
        <begin position="338"/>
        <end position="340"/>
    </location>
    <ligand>
        <name>substrate</name>
    </ligand>
</feature>
<dbReference type="NCBIfam" id="TIGR00221">
    <property type="entry name" value="nagA"/>
    <property type="match status" value="1"/>
</dbReference>
<accession>A0A7J7KRF4</accession>
<dbReference type="EMBL" id="VXIV02000119">
    <property type="protein sequence ID" value="KAF6040663.1"/>
    <property type="molecule type" value="Genomic_DNA"/>
</dbReference>
<evidence type="ECO:0000256" key="5">
    <source>
        <dbReference type="ARBA" id="ARBA00022801"/>
    </source>
</evidence>
<reference evidence="13" key="1">
    <citation type="submission" date="2020-06" db="EMBL/GenBank/DDBJ databases">
        <title>Draft genome of Bugula neritina, a colonial animal packing powerful symbionts and potential medicines.</title>
        <authorList>
            <person name="Rayko M."/>
        </authorList>
    </citation>
    <scope>NUCLEOTIDE SEQUENCE [LARGE SCALE GENOMIC DNA]</scope>
    <source>
        <strain evidence="13">Kwan_BN1</strain>
    </source>
</reference>
<evidence type="ECO:0000256" key="7">
    <source>
        <dbReference type="ARBA" id="ARBA00047647"/>
    </source>
</evidence>
<dbReference type="SUPFAM" id="SSF51556">
    <property type="entry name" value="Metallo-dependent hydrolases"/>
    <property type="match status" value="1"/>
</dbReference>
<evidence type="ECO:0000256" key="11">
    <source>
        <dbReference type="PIRSR" id="PIRSR038994-3"/>
    </source>
</evidence>
<dbReference type="FunFam" id="3.20.20.140:FF:000023">
    <property type="entry name" value="N-acetylglucosamine-6-phosphate deacetylase"/>
    <property type="match status" value="1"/>
</dbReference>
<dbReference type="PANTHER" id="PTHR11113:SF14">
    <property type="entry name" value="N-ACETYLGLUCOSAMINE-6-PHOSPHATE DEACETYLASE"/>
    <property type="match status" value="1"/>
</dbReference>
<keyword evidence="4 11" id="KW-0479">Metal-binding</keyword>
<dbReference type="PANTHER" id="PTHR11113">
    <property type="entry name" value="N-ACETYLGLUCOSAMINE-6-PHOSPHATE DEACETYLASE"/>
    <property type="match status" value="1"/>
</dbReference>
<dbReference type="CDD" id="cd00854">
    <property type="entry name" value="NagA"/>
    <property type="match status" value="1"/>
</dbReference>
<evidence type="ECO:0000313" key="13">
    <source>
        <dbReference type="EMBL" id="KAF6040663.1"/>
    </source>
</evidence>
<evidence type="ECO:0000259" key="12">
    <source>
        <dbReference type="Pfam" id="PF01979"/>
    </source>
</evidence>
<dbReference type="OrthoDB" id="10264777at2759"/>
<protein>
    <recommendedName>
        <fullName evidence="3 8">N-acetylglucosamine-6-phosphate deacetylase</fullName>
        <ecNumber evidence="2 8">3.5.1.25</ecNumber>
    </recommendedName>
</protein>
<dbReference type="InterPro" id="IPR006680">
    <property type="entry name" value="Amidohydro-rel"/>
</dbReference>
<dbReference type="Gene3D" id="2.30.40.10">
    <property type="entry name" value="Urease, subunit C, domain 1"/>
    <property type="match status" value="1"/>
</dbReference>
<feature type="binding site" evidence="11">
    <location>
        <position position="221"/>
    </location>
    <ligand>
        <name>Zn(2+)</name>
        <dbReference type="ChEBI" id="CHEBI:29105"/>
    </ligand>
</feature>
<dbReference type="GO" id="GO:0106279">
    <property type="term" value="P:negative regulation of UDP-N-acetylglucosamine biosynthetic process"/>
    <property type="evidence" value="ECO:0007669"/>
    <property type="project" value="UniProtKB-ARBA"/>
</dbReference>
<gene>
    <name evidence="13" type="ORF">EB796_001076</name>
</gene>
<keyword evidence="14" id="KW-1185">Reference proteome</keyword>
<evidence type="ECO:0000256" key="6">
    <source>
        <dbReference type="ARBA" id="ARBA00023277"/>
    </source>
</evidence>
<feature type="binding site" evidence="11">
    <location>
        <position position="242"/>
    </location>
    <ligand>
        <name>Zn(2+)</name>
        <dbReference type="ChEBI" id="CHEBI:29105"/>
    </ligand>
</feature>
<feature type="binding site" evidence="10">
    <location>
        <begin position="245"/>
        <end position="246"/>
    </location>
    <ligand>
        <name>substrate</name>
    </ligand>
</feature>
<feature type="domain" description="Amidohydrolase-related" evidence="12">
    <location>
        <begin position="61"/>
        <end position="409"/>
    </location>
</feature>
<dbReference type="GO" id="GO:0006046">
    <property type="term" value="P:N-acetylglucosamine catabolic process"/>
    <property type="evidence" value="ECO:0007669"/>
    <property type="project" value="TreeGrafter"/>
</dbReference>
<comment type="caution">
    <text evidence="13">The sequence shown here is derived from an EMBL/GenBank/DDBJ whole genome shotgun (WGS) entry which is preliminary data.</text>
</comment>
<feature type="binding site" evidence="10">
    <location>
        <position position="282"/>
    </location>
    <ligand>
        <name>substrate</name>
    </ligand>
</feature>
<evidence type="ECO:0000256" key="9">
    <source>
        <dbReference type="PIRSR" id="PIRSR038994-1"/>
    </source>
</evidence>
<dbReference type="InterPro" id="IPR032466">
    <property type="entry name" value="Metal_Hydrolase"/>
</dbReference>
<comment type="similarity">
    <text evidence="1 8">Belongs to the metallo-dependent hydrolases superfamily. NagA family.</text>
</comment>
<feature type="active site" description="Proton donor/acceptor" evidence="9">
    <location>
        <position position="304"/>
    </location>
</feature>
<feature type="binding site" evidence="11">
    <location>
        <position position="145"/>
    </location>
    <ligand>
        <name>Zn(2+)</name>
        <dbReference type="ChEBI" id="CHEBI:29105"/>
    </ligand>
</feature>
<evidence type="ECO:0000256" key="3">
    <source>
        <dbReference type="ARBA" id="ARBA00018029"/>
    </source>
</evidence>
<name>A0A7J7KRF4_BUGNE</name>
<dbReference type="EC" id="3.5.1.25" evidence="2 8"/>
<feature type="binding site" evidence="10">
    <location>
        <position position="253"/>
    </location>
    <ligand>
        <name>substrate</name>
    </ligand>
</feature>
<dbReference type="AlphaFoldDB" id="A0A7J7KRF4"/>
<comment type="cofactor">
    <cofactor evidence="11">
        <name>a divalent metal cation</name>
        <dbReference type="ChEBI" id="CHEBI:60240"/>
    </cofactor>
    <text evidence="11">Binds 1 divalent metal cation per subunit.</text>
</comment>
<keyword evidence="5 8" id="KW-0378">Hydrolase</keyword>
<dbReference type="GO" id="GO:0008448">
    <property type="term" value="F:N-acetylglucosamine-6-phosphate deacetylase activity"/>
    <property type="evidence" value="ECO:0007669"/>
    <property type="project" value="UniProtKB-UniRule"/>
</dbReference>